<dbReference type="EMBL" id="SJPZ01000001">
    <property type="protein sequence ID" value="TWU65644.1"/>
    <property type="molecule type" value="Genomic_DNA"/>
</dbReference>
<dbReference type="Proteomes" id="UP000316476">
    <property type="component" value="Unassembled WGS sequence"/>
</dbReference>
<gene>
    <name evidence="2" type="ORF">V7x_11920</name>
</gene>
<dbReference type="PROSITE" id="PS51257">
    <property type="entry name" value="PROKAR_LIPOPROTEIN"/>
    <property type="match status" value="1"/>
</dbReference>
<feature type="compositionally biased region" description="Polar residues" evidence="1">
    <location>
        <begin position="272"/>
        <end position="294"/>
    </location>
</feature>
<sequence length="363" mass="39088">MNQQMRMAVQTFAAITLWMVGGCTTIQPDWKWPSKDKPVTPEVVMPIWTDTVLHQPGKPGVRGFGGRVFFYEQEGADPIKVDGSLTVYVFDGEQLDVQQAKPLRKFVFTPEQLAKHHSKSDLGDSYSVWIPWEKVGGPSKALSLITRFDGRNGGTAISDASNKLLPGISPALAKKSSDLPSNAQSPSPVQQVSFETDTVQAADVSANGNANASVDDRESKMKTYSLALPSHFQRHLRSGETGQSGEGPPTTGGLQRLPPAGSGSAIPMATPVENTTDESVNATDQWESLTTSPSRAVDSLPSKYPARKAPVFPPSTFQIRKQPIRATWQSGLEPTPRSVMTKLGARSVEAETAEGEAAPFAGR</sequence>
<dbReference type="AlphaFoldDB" id="A0A5C6FTM4"/>
<organism evidence="2 3">
    <name type="scientific">Crateriforma conspicua</name>
    <dbReference type="NCBI Taxonomy" id="2527996"/>
    <lineage>
        <taxon>Bacteria</taxon>
        <taxon>Pseudomonadati</taxon>
        <taxon>Planctomycetota</taxon>
        <taxon>Planctomycetia</taxon>
        <taxon>Planctomycetales</taxon>
        <taxon>Planctomycetaceae</taxon>
        <taxon>Crateriforma</taxon>
    </lineage>
</organism>
<feature type="region of interest" description="Disordered" evidence="1">
    <location>
        <begin position="235"/>
        <end position="302"/>
    </location>
</feature>
<accession>A0A5C6FTM4</accession>
<evidence type="ECO:0000313" key="3">
    <source>
        <dbReference type="Proteomes" id="UP000316476"/>
    </source>
</evidence>
<reference evidence="2 3" key="1">
    <citation type="submission" date="2019-02" db="EMBL/GenBank/DDBJ databases">
        <title>Deep-cultivation of Planctomycetes and their phenomic and genomic characterization uncovers novel biology.</title>
        <authorList>
            <person name="Wiegand S."/>
            <person name="Jogler M."/>
            <person name="Boedeker C."/>
            <person name="Pinto D."/>
            <person name="Vollmers J."/>
            <person name="Rivas-Marin E."/>
            <person name="Kohn T."/>
            <person name="Peeters S.H."/>
            <person name="Heuer A."/>
            <person name="Rast P."/>
            <person name="Oberbeckmann S."/>
            <person name="Bunk B."/>
            <person name="Jeske O."/>
            <person name="Meyerdierks A."/>
            <person name="Storesund J.E."/>
            <person name="Kallscheuer N."/>
            <person name="Luecker S."/>
            <person name="Lage O.M."/>
            <person name="Pohl T."/>
            <person name="Merkel B.J."/>
            <person name="Hornburger P."/>
            <person name="Mueller R.-W."/>
            <person name="Bruemmer F."/>
            <person name="Labrenz M."/>
            <person name="Spormann A.M."/>
            <person name="Op Den Camp H."/>
            <person name="Overmann J."/>
            <person name="Amann R."/>
            <person name="Jetten M.S.M."/>
            <person name="Mascher T."/>
            <person name="Medema M.H."/>
            <person name="Devos D.P."/>
            <person name="Kaster A.-K."/>
            <person name="Ovreas L."/>
            <person name="Rohde M."/>
            <person name="Galperin M.Y."/>
            <person name="Jogler C."/>
        </authorList>
    </citation>
    <scope>NUCLEOTIDE SEQUENCE [LARGE SCALE GENOMIC DNA]</scope>
    <source>
        <strain evidence="2 3">V7</strain>
    </source>
</reference>
<comment type="caution">
    <text evidence="2">The sequence shown here is derived from an EMBL/GenBank/DDBJ whole genome shotgun (WGS) entry which is preliminary data.</text>
</comment>
<name>A0A5C6FTM4_9PLAN</name>
<evidence type="ECO:0000256" key="1">
    <source>
        <dbReference type="SAM" id="MobiDB-lite"/>
    </source>
</evidence>
<proteinExistence type="predicted"/>
<evidence type="ECO:0000313" key="2">
    <source>
        <dbReference type="EMBL" id="TWU65644.1"/>
    </source>
</evidence>
<protein>
    <submittedName>
        <fullName evidence="2">Uncharacterized protein</fullName>
    </submittedName>
</protein>